<evidence type="ECO:0000313" key="3">
    <source>
        <dbReference type="EMBL" id="KAB4474126.1"/>
    </source>
</evidence>
<organism evidence="5 6">
    <name type="scientific">Bacteroides thetaiotaomicron</name>
    <dbReference type="NCBI Taxonomy" id="818"/>
    <lineage>
        <taxon>Bacteria</taxon>
        <taxon>Pseudomonadati</taxon>
        <taxon>Bacteroidota</taxon>
        <taxon>Bacteroidia</taxon>
        <taxon>Bacteroidales</taxon>
        <taxon>Bacteroidaceae</taxon>
        <taxon>Bacteroides</taxon>
    </lineage>
</organism>
<reference evidence="5 6" key="1">
    <citation type="submission" date="2018-08" db="EMBL/GenBank/DDBJ databases">
        <title>A genome reference for cultivated species of the human gut microbiota.</title>
        <authorList>
            <person name="Zou Y."/>
            <person name="Xue W."/>
            <person name="Luo G."/>
        </authorList>
    </citation>
    <scope>NUCLEOTIDE SEQUENCE [LARGE SCALE GENOMIC DNA]</scope>
    <source>
        <strain evidence="5 6">AF37-12</strain>
    </source>
</reference>
<reference evidence="7 8" key="2">
    <citation type="journal article" date="2019" name="Nat. Med.">
        <title>A library of human gut bacterial isolates paired with longitudinal multiomics data enables mechanistic microbiome research.</title>
        <authorList>
            <person name="Poyet M."/>
            <person name="Groussin M."/>
            <person name="Gibbons S.M."/>
            <person name="Avila-Pacheco J."/>
            <person name="Jiang X."/>
            <person name="Kearney S.M."/>
            <person name="Perrotta A.R."/>
            <person name="Berdy B."/>
            <person name="Zhao S."/>
            <person name="Lieberman T.D."/>
            <person name="Swanson P.K."/>
            <person name="Smith M."/>
            <person name="Roesemann S."/>
            <person name="Alexander J.E."/>
            <person name="Rich S.A."/>
            <person name="Livny J."/>
            <person name="Vlamakis H."/>
            <person name="Clish C."/>
            <person name="Bullock K."/>
            <person name="Deik A."/>
            <person name="Scott J."/>
            <person name="Pierce K.A."/>
            <person name="Xavier R.J."/>
            <person name="Alm E.J."/>
        </authorList>
    </citation>
    <scope>NUCLEOTIDE SEQUENCE [LARGE SCALE GENOMIC DNA]</scope>
    <source>
        <strain evidence="3 10">BIOML-A156</strain>
        <strain evidence="2 7">BIOML-A160</strain>
        <strain evidence="4 8">BIOML-A162</strain>
        <strain evidence="1 9">BIOML-A165</strain>
    </source>
</reference>
<evidence type="ECO:0000313" key="8">
    <source>
        <dbReference type="Proteomes" id="UP000436858"/>
    </source>
</evidence>
<dbReference type="EMBL" id="WCRY01000022">
    <property type="protein sequence ID" value="KAB4477581.1"/>
    <property type="molecule type" value="Genomic_DNA"/>
</dbReference>
<dbReference type="EMBL" id="WCRW01000016">
    <property type="protein sequence ID" value="KAB4452760.1"/>
    <property type="molecule type" value="Genomic_DNA"/>
</dbReference>
<dbReference type="DNASU" id="1071662"/>
<dbReference type="AlphaFoldDB" id="A0A415M4L7"/>
<dbReference type="Proteomes" id="UP000488521">
    <property type="component" value="Unassembled WGS sequence"/>
</dbReference>
<dbReference type="NCBIfam" id="TIGR02436">
    <property type="entry name" value="four helix bundle protein"/>
    <property type="match status" value="1"/>
</dbReference>
<evidence type="ECO:0000313" key="10">
    <source>
        <dbReference type="Proteomes" id="UP000488521"/>
    </source>
</evidence>
<dbReference type="Proteomes" id="UP000460317">
    <property type="component" value="Unassembled WGS sequence"/>
</dbReference>
<dbReference type="InterPro" id="IPR012657">
    <property type="entry name" value="23S_rRNA-intervening_sequence"/>
</dbReference>
<sequence length="120" mass="14062">MREDMKDNVVKDKSLEFAVRIVNLYKFLVNEQKEFVMSKQILRSGTSIGANIREAEQAQSRADFINKLNIALKEANETEYWLELLIRTEYITREQYESINNDSTEINKLLISIIKTTKNN</sequence>
<dbReference type="Proteomes" id="UP000283616">
    <property type="component" value="Unassembled WGS sequence"/>
</dbReference>
<dbReference type="PIRSF" id="PIRSF035652">
    <property type="entry name" value="CHP02436"/>
    <property type="match status" value="1"/>
</dbReference>
<dbReference type="EMBL" id="WCSB01000016">
    <property type="protein sequence ID" value="KAB4450274.1"/>
    <property type="molecule type" value="Genomic_DNA"/>
</dbReference>
<dbReference type="Proteomes" id="UP000436825">
    <property type="component" value="Unassembled WGS sequence"/>
</dbReference>
<dbReference type="PANTHER" id="PTHR38471">
    <property type="entry name" value="FOUR HELIX BUNDLE PROTEIN"/>
    <property type="match status" value="1"/>
</dbReference>
<dbReference type="PANTHER" id="PTHR38471:SF2">
    <property type="entry name" value="FOUR HELIX BUNDLE PROTEIN"/>
    <property type="match status" value="1"/>
</dbReference>
<dbReference type="OMA" id="IYWMELL"/>
<dbReference type="SUPFAM" id="SSF158446">
    <property type="entry name" value="IVS-encoded protein-like"/>
    <property type="match status" value="1"/>
</dbReference>
<evidence type="ECO:0000313" key="6">
    <source>
        <dbReference type="Proteomes" id="UP000283616"/>
    </source>
</evidence>
<dbReference type="SMR" id="A0A415M4L7"/>
<gene>
    <name evidence="5" type="ORF">DW011_04325</name>
    <name evidence="3" type="ORF">GAN59_11495</name>
    <name evidence="2" type="ORF">GAN75_20040</name>
    <name evidence="4" type="ORF">GAN91_19835</name>
    <name evidence="1" type="ORF">GAN93_16520</name>
</gene>
<dbReference type="Gene3D" id="1.20.1440.60">
    <property type="entry name" value="23S rRNA-intervening sequence"/>
    <property type="match status" value="1"/>
</dbReference>
<evidence type="ECO:0000313" key="4">
    <source>
        <dbReference type="EMBL" id="KAB4477581.1"/>
    </source>
</evidence>
<evidence type="ECO:0000313" key="7">
    <source>
        <dbReference type="Proteomes" id="UP000436825"/>
    </source>
</evidence>
<dbReference type="Pfam" id="PF05635">
    <property type="entry name" value="23S_rRNA_IVP"/>
    <property type="match status" value="1"/>
</dbReference>
<evidence type="ECO:0000313" key="1">
    <source>
        <dbReference type="EMBL" id="KAB4450274.1"/>
    </source>
</evidence>
<dbReference type="EMBL" id="WCRS01000006">
    <property type="protein sequence ID" value="KAB4474126.1"/>
    <property type="molecule type" value="Genomic_DNA"/>
</dbReference>
<accession>A0A415M4L7</accession>
<protein>
    <submittedName>
        <fullName evidence="5">Four helix bundle protein</fullName>
    </submittedName>
</protein>
<dbReference type="EMBL" id="QROV01000004">
    <property type="protein sequence ID" value="RHL62886.1"/>
    <property type="molecule type" value="Genomic_DNA"/>
</dbReference>
<dbReference type="InterPro" id="IPR036583">
    <property type="entry name" value="23S_rRNA_IVS_sf"/>
</dbReference>
<evidence type="ECO:0000313" key="2">
    <source>
        <dbReference type="EMBL" id="KAB4452760.1"/>
    </source>
</evidence>
<dbReference type="Proteomes" id="UP000436858">
    <property type="component" value="Unassembled WGS sequence"/>
</dbReference>
<name>A0A415M4L7_BACT4</name>
<proteinExistence type="predicted"/>
<evidence type="ECO:0000313" key="9">
    <source>
        <dbReference type="Proteomes" id="UP000460317"/>
    </source>
</evidence>
<evidence type="ECO:0000313" key="5">
    <source>
        <dbReference type="EMBL" id="RHL62886.1"/>
    </source>
</evidence>
<comment type="caution">
    <text evidence="5">The sequence shown here is derived from an EMBL/GenBank/DDBJ whole genome shotgun (WGS) entry which is preliminary data.</text>
</comment>